<organism evidence="1 2">
    <name type="scientific">Blumeria hordei</name>
    <name type="common">Barley powdery mildew</name>
    <name type="synonym">Blumeria graminis f. sp. hordei</name>
    <dbReference type="NCBI Taxonomy" id="2867405"/>
    <lineage>
        <taxon>Eukaryota</taxon>
        <taxon>Fungi</taxon>
        <taxon>Dikarya</taxon>
        <taxon>Ascomycota</taxon>
        <taxon>Pezizomycotina</taxon>
        <taxon>Leotiomycetes</taxon>
        <taxon>Erysiphales</taxon>
        <taxon>Erysiphaceae</taxon>
        <taxon>Blumeria</taxon>
    </lineage>
</organism>
<dbReference type="VEuPathDB" id="FungiDB:BLGHR1_15561"/>
<evidence type="ECO:0000313" key="1">
    <source>
        <dbReference type="EMBL" id="SZF04763.1"/>
    </source>
</evidence>
<dbReference type="AlphaFoldDB" id="A0A383UWQ3"/>
<protein>
    <submittedName>
        <fullName evidence="1">Uncharacterized protein</fullName>
    </submittedName>
</protein>
<sequence length="56" mass="6532">MGYILRCVHRAKFLAKKAGTGCRKESCQYRLAQTVMFRIVTRQDRSTIRGSRIRGR</sequence>
<proteinExistence type="predicted"/>
<accession>A0A383UWQ3</accession>
<evidence type="ECO:0000313" key="2">
    <source>
        <dbReference type="Proteomes" id="UP000275772"/>
    </source>
</evidence>
<reference evidence="1 2" key="1">
    <citation type="submission" date="2017-11" db="EMBL/GenBank/DDBJ databases">
        <authorList>
            <person name="Kracher B."/>
        </authorList>
    </citation>
    <scope>NUCLEOTIDE SEQUENCE [LARGE SCALE GENOMIC DNA]</scope>
    <source>
        <strain evidence="1 2">RACE1</strain>
    </source>
</reference>
<dbReference type="Proteomes" id="UP000275772">
    <property type="component" value="Unassembled WGS sequence"/>
</dbReference>
<dbReference type="EMBL" id="UNSH01000067">
    <property type="protein sequence ID" value="SZF04763.1"/>
    <property type="molecule type" value="Genomic_DNA"/>
</dbReference>
<gene>
    <name evidence="1" type="ORF">BLGHR1_15561</name>
</gene>
<name>A0A383UWQ3_BLUHO</name>